<feature type="transmembrane region" description="Helical" evidence="14">
    <location>
        <begin position="6"/>
        <end position="24"/>
    </location>
</feature>
<dbReference type="GO" id="GO:0015824">
    <property type="term" value="P:proline transport"/>
    <property type="evidence" value="ECO:0007669"/>
    <property type="project" value="TreeGrafter"/>
</dbReference>
<feature type="transmembrane region" description="Helical" evidence="14">
    <location>
        <begin position="463"/>
        <end position="482"/>
    </location>
</feature>
<evidence type="ECO:0000313" key="16">
    <source>
        <dbReference type="Proteomes" id="UP000000448"/>
    </source>
</evidence>
<evidence type="ECO:0000256" key="2">
    <source>
        <dbReference type="ARBA" id="ARBA00006434"/>
    </source>
</evidence>
<dbReference type="NCBIfam" id="TIGR00813">
    <property type="entry name" value="sss"/>
    <property type="match status" value="1"/>
</dbReference>
<evidence type="ECO:0000256" key="3">
    <source>
        <dbReference type="ARBA" id="ARBA00022448"/>
    </source>
</evidence>
<dbReference type="EMBL" id="CP001279">
    <property type="protein sequence ID" value="ACM93166.1"/>
    <property type="molecule type" value="Genomic_DNA"/>
</dbReference>
<dbReference type="HOGENOM" id="CLU_018808_15_2_7"/>
<protein>
    <submittedName>
        <fullName evidence="15">Sodium/proline symporter</fullName>
    </submittedName>
</protein>
<feature type="transmembrane region" description="Helical" evidence="14">
    <location>
        <begin position="123"/>
        <end position="148"/>
    </location>
</feature>
<feature type="transmembrane region" description="Helical" evidence="14">
    <location>
        <begin position="44"/>
        <end position="67"/>
    </location>
</feature>
<dbReference type="GO" id="GO:0005886">
    <property type="term" value="C:plasma membrane"/>
    <property type="evidence" value="ECO:0007669"/>
    <property type="project" value="UniProtKB-SubCell"/>
</dbReference>
<feature type="transmembrane region" description="Helical" evidence="14">
    <location>
        <begin position="405"/>
        <end position="425"/>
    </location>
</feature>
<gene>
    <name evidence="15" type="ordered locus">NAMH_0994</name>
</gene>
<dbReference type="InterPro" id="IPR001734">
    <property type="entry name" value="Na/solute_symporter"/>
</dbReference>
<keyword evidence="7 14" id="KW-1133">Transmembrane helix</keyword>
<dbReference type="eggNOG" id="COG0591">
    <property type="taxonomic scope" value="Bacteria"/>
</dbReference>
<keyword evidence="4" id="KW-1003">Cell membrane</keyword>
<evidence type="ECO:0000256" key="11">
    <source>
        <dbReference type="ARBA" id="ARBA00023201"/>
    </source>
</evidence>
<dbReference type="PANTHER" id="PTHR48086">
    <property type="entry name" value="SODIUM/PROLINE SYMPORTER-RELATED"/>
    <property type="match status" value="1"/>
</dbReference>
<sequence>MSFLEIAIIILYLVAVGWLGWMGYSKTKTSTDYLLAGRDTHPFVMALSYGATFISTAAIVGFGGVAAWLGNSLLWLTFLNIFVGVFIAFVFIGNPTRKMGLRLDAHTFPEFLGKRYDSKFIQIFAAVIILAFMPLYATAVLIGGVQFLSVYFGVNYHIALLIFSLIITAYVLAGGLKGVMYTDALQGSIMFIAMVFLIVMVVSSLGGIDAAFAKLDHVWQVTVVDRLSGVSLKELVPGSGDFMMKLSQLWGFEGWNKMPVFMSPGWLFVITTITLGVGIGVLAQPQLIVRFMTVKSKKELNRAVLVGGVFILAMTGVIFVVGSLTNAWYFENMGGKNALEAAGAIGKVIPHFINSAMPHWFSFIFLFALISAAMSTLSSQFHTMGTAVGRDIFESLGADKEKTTLWTKIGIVIVILFSVFLAYKFQKAPAIIARSTAIFFALCASIFLPSFIFGLFSKRITKPAAIASMLVGFFASSFWLLFCHFKEAKSLGIAKALFGVNSILGHSKWAFVDALVIALPLSTLTLLIVTALTKPDENIIKRAFGRN</sequence>
<keyword evidence="9" id="KW-0406">Ion transport</keyword>
<keyword evidence="3" id="KW-0813">Transport</keyword>
<dbReference type="OrthoDB" id="9789704at2"/>
<accession>B9L9T6</accession>
<keyword evidence="16" id="KW-1185">Reference proteome</keyword>
<evidence type="ECO:0000256" key="5">
    <source>
        <dbReference type="ARBA" id="ARBA00022692"/>
    </source>
</evidence>
<organism evidence="15 16">
    <name type="scientific">Nautilia profundicola (strain ATCC BAA-1463 / DSM 18972 / AmH)</name>
    <dbReference type="NCBI Taxonomy" id="598659"/>
    <lineage>
        <taxon>Bacteria</taxon>
        <taxon>Pseudomonadati</taxon>
        <taxon>Campylobacterota</taxon>
        <taxon>Epsilonproteobacteria</taxon>
        <taxon>Nautiliales</taxon>
        <taxon>Nautiliaceae</taxon>
        <taxon>Nautilia</taxon>
    </lineage>
</organism>
<proteinExistence type="inferred from homology"/>
<feature type="transmembrane region" description="Helical" evidence="14">
    <location>
        <begin position="154"/>
        <end position="176"/>
    </location>
</feature>
<feature type="transmembrane region" description="Helical" evidence="14">
    <location>
        <begin position="304"/>
        <end position="329"/>
    </location>
</feature>
<feature type="transmembrane region" description="Helical" evidence="14">
    <location>
        <begin position="73"/>
        <end position="92"/>
    </location>
</feature>
<dbReference type="Gene3D" id="1.20.1730.10">
    <property type="entry name" value="Sodium/glucose cotransporter"/>
    <property type="match status" value="1"/>
</dbReference>
<evidence type="ECO:0000256" key="14">
    <source>
        <dbReference type="SAM" id="Phobius"/>
    </source>
</evidence>
<evidence type="ECO:0000256" key="12">
    <source>
        <dbReference type="ARBA" id="ARBA00033708"/>
    </source>
</evidence>
<evidence type="ECO:0000256" key="13">
    <source>
        <dbReference type="RuleBase" id="RU362091"/>
    </source>
</evidence>
<dbReference type="InterPro" id="IPR050277">
    <property type="entry name" value="Sodium:Solute_Symporter"/>
</dbReference>
<dbReference type="Proteomes" id="UP000000448">
    <property type="component" value="Chromosome"/>
</dbReference>
<evidence type="ECO:0000256" key="7">
    <source>
        <dbReference type="ARBA" id="ARBA00022989"/>
    </source>
</evidence>
<keyword evidence="6" id="KW-0769">Symport</keyword>
<feature type="transmembrane region" description="Helical" evidence="14">
    <location>
        <begin position="431"/>
        <end position="456"/>
    </location>
</feature>
<dbReference type="CDD" id="cd10322">
    <property type="entry name" value="SLC5sbd"/>
    <property type="match status" value="1"/>
</dbReference>
<keyword evidence="10 14" id="KW-0472">Membrane</keyword>
<dbReference type="InterPro" id="IPR038377">
    <property type="entry name" value="Na/Glc_symporter_sf"/>
</dbReference>
<evidence type="ECO:0000256" key="10">
    <source>
        <dbReference type="ARBA" id="ARBA00023136"/>
    </source>
</evidence>
<keyword evidence="8" id="KW-0915">Sodium</keyword>
<evidence type="ECO:0000256" key="8">
    <source>
        <dbReference type="ARBA" id="ARBA00023053"/>
    </source>
</evidence>
<feature type="transmembrane region" description="Helical" evidence="14">
    <location>
        <begin position="188"/>
        <end position="208"/>
    </location>
</feature>
<dbReference type="PROSITE" id="PS50283">
    <property type="entry name" value="NA_SOLUT_SYMP_3"/>
    <property type="match status" value="1"/>
</dbReference>
<keyword evidence="11" id="KW-0739">Sodium transport</keyword>
<dbReference type="GO" id="GO:0015193">
    <property type="term" value="F:L-proline transmembrane transporter activity"/>
    <property type="evidence" value="ECO:0007669"/>
    <property type="project" value="TreeGrafter"/>
</dbReference>
<dbReference type="Pfam" id="PF00474">
    <property type="entry name" value="SSF"/>
    <property type="match status" value="1"/>
</dbReference>
<dbReference type="PANTHER" id="PTHR48086:SF3">
    <property type="entry name" value="SODIUM_PROLINE SYMPORTER"/>
    <property type="match status" value="1"/>
</dbReference>
<comment type="similarity">
    <text evidence="2 13">Belongs to the sodium:solute symporter (SSF) (TC 2.A.21) family.</text>
</comment>
<feature type="transmembrane region" description="Helical" evidence="14">
    <location>
        <begin position="360"/>
        <end position="384"/>
    </location>
</feature>
<reference evidence="15 16" key="1">
    <citation type="journal article" date="2009" name="PLoS Genet.">
        <title>Adaptations to submarine hydrothermal environments exemplified by the genome of Nautilia profundicola.</title>
        <authorList>
            <person name="Campbell B.J."/>
            <person name="Smith J.L."/>
            <person name="Hanson T.E."/>
            <person name="Klotz M.G."/>
            <person name="Stein L.Y."/>
            <person name="Lee C.K."/>
            <person name="Wu D."/>
            <person name="Robinson J.M."/>
            <person name="Khouri H.M."/>
            <person name="Eisen J.A."/>
            <person name="Cary S.C."/>
        </authorList>
    </citation>
    <scope>NUCLEOTIDE SEQUENCE [LARGE SCALE GENOMIC DNA]</scope>
    <source>
        <strain evidence="16">ATCC BAA-1463 / DSM 18972 / AmH</strain>
    </source>
</reference>
<evidence type="ECO:0000256" key="9">
    <source>
        <dbReference type="ARBA" id="ARBA00023065"/>
    </source>
</evidence>
<feature type="transmembrane region" description="Helical" evidence="14">
    <location>
        <begin position="509"/>
        <end position="532"/>
    </location>
</feature>
<dbReference type="AlphaFoldDB" id="B9L9T6"/>
<evidence type="ECO:0000256" key="1">
    <source>
        <dbReference type="ARBA" id="ARBA00004651"/>
    </source>
</evidence>
<evidence type="ECO:0000313" key="15">
    <source>
        <dbReference type="EMBL" id="ACM93166.1"/>
    </source>
</evidence>
<dbReference type="STRING" id="598659.NAMH_0994"/>
<keyword evidence="5 14" id="KW-0812">Transmembrane</keyword>
<dbReference type="GO" id="GO:0005298">
    <property type="term" value="F:proline:sodium symporter activity"/>
    <property type="evidence" value="ECO:0007669"/>
    <property type="project" value="TreeGrafter"/>
</dbReference>
<evidence type="ECO:0000256" key="4">
    <source>
        <dbReference type="ARBA" id="ARBA00022475"/>
    </source>
</evidence>
<dbReference type="RefSeq" id="WP_015902218.1">
    <property type="nucleotide sequence ID" value="NC_012115.1"/>
</dbReference>
<name>B9L9T6_NAUPA</name>
<comment type="catalytic activity">
    <reaction evidence="12">
        <text>L-proline(in) + Na(+)(in) = L-proline(out) + Na(+)(out)</text>
        <dbReference type="Rhea" id="RHEA:28967"/>
        <dbReference type="ChEBI" id="CHEBI:29101"/>
        <dbReference type="ChEBI" id="CHEBI:60039"/>
    </reaction>
</comment>
<evidence type="ECO:0000256" key="6">
    <source>
        <dbReference type="ARBA" id="ARBA00022847"/>
    </source>
</evidence>
<dbReference type="KEGG" id="nam:NAMH_0994"/>
<comment type="subcellular location">
    <subcellularLocation>
        <location evidence="1">Cell membrane</location>
        <topology evidence="1">Multi-pass membrane protein</topology>
    </subcellularLocation>
</comment>
<feature type="transmembrane region" description="Helical" evidence="14">
    <location>
        <begin position="265"/>
        <end position="283"/>
    </location>
</feature>